<accession>K9HCF3</accession>
<dbReference type="Proteomes" id="UP000009881">
    <property type="component" value="Unassembled WGS sequence"/>
</dbReference>
<proteinExistence type="predicted"/>
<dbReference type="RefSeq" id="WP_009541865.1">
    <property type="nucleotide sequence ID" value="NZ_ANHY01000017.1"/>
</dbReference>
<protein>
    <submittedName>
        <fullName evidence="1">Uncharacterized protein</fullName>
    </submittedName>
</protein>
<name>K9HCF3_9PROT</name>
<dbReference type="STRING" id="1238182.C882_1209"/>
<comment type="caution">
    <text evidence="1">The sequence shown here is derived from an EMBL/GenBank/DDBJ whole genome shotgun (WGS) entry which is preliminary data.</text>
</comment>
<organism evidence="1 2">
    <name type="scientific">Caenispirillum salinarum AK4</name>
    <dbReference type="NCBI Taxonomy" id="1238182"/>
    <lineage>
        <taxon>Bacteria</taxon>
        <taxon>Pseudomonadati</taxon>
        <taxon>Pseudomonadota</taxon>
        <taxon>Alphaproteobacteria</taxon>
        <taxon>Rhodospirillales</taxon>
        <taxon>Novispirillaceae</taxon>
        <taxon>Caenispirillum</taxon>
    </lineage>
</organism>
<gene>
    <name evidence="1" type="ORF">C882_1209</name>
</gene>
<keyword evidence="2" id="KW-1185">Reference proteome</keyword>
<evidence type="ECO:0000313" key="2">
    <source>
        <dbReference type="Proteomes" id="UP000009881"/>
    </source>
</evidence>
<evidence type="ECO:0000313" key="1">
    <source>
        <dbReference type="EMBL" id="EKV28208.1"/>
    </source>
</evidence>
<dbReference type="EMBL" id="ANHY01000017">
    <property type="protein sequence ID" value="EKV28208.1"/>
    <property type="molecule type" value="Genomic_DNA"/>
</dbReference>
<sequence length="45" mass="4419">MPAAPSHHTASLLAAILLAAGLAAGVALWGEWGLLVFYNGGGLGC</sequence>
<reference evidence="1 2" key="1">
    <citation type="journal article" date="2013" name="Genome Announc.">
        <title>Draft Genome Sequence of an Alphaproteobacterium, Caenispirillum salinarum AK4(T), Isolated from a Solar Saltern.</title>
        <authorList>
            <person name="Khatri I."/>
            <person name="Singh A."/>
            <person name="Korpole S."/>
            <person name="Pinnaka A.K."/>
            <person name="Subramanian S."/>
        </authorList>
    </citation>
    <scope>NUCLEOTIDE SEQUENCE [LARGE SCALE GENOMIC DNA]</scope>
    <source>
        <strain evidence="1 2">AK4</strain>
    </source>
</reference>
<dbReference type="AlphaFoldDB" id="K9HCF3"/>